<protein>
    <submittedName>
        <fullName evidence="2">Uncharacterized protein</fullName>
    </submittedName>
</protein>
<feature type="region of interest" description="Disordered" evidence="1">
    <location>
        <begin position="1"/>
        <end position="28"/>
    </location>
</feature>
<proteinExistence type="predicted"/>
<gene>
    <name evidence="2" type="ORF">GF1_16760</name>
</gene>
<dbReference type="KEGG" id="ddu:GF1_16760"/>
<accession>A0A915U1Y3</accession>
<reference evidence="2" key="1">
    <citation type="submission" date="2020-12" db="EMBL/GenBank/DDBJ databases">
        <title>Desulfobium dissulfuricans gen. nov., sp. nov., a novel mesophilic, sulfate-reducing bacterium isolated from a deep-sea hydrothermal vent.</title>
        <authorList>
            <person name="Hashimoto Y."/>
            <person name="Tame A."/>
            <person name="Sawayama S."/>
            <person name="Miyazaki J."/>
            <person name="Takai K."/>
            <person name="Nakagawa S."/>
        </authorList>
    </citation>
    <scope>NUCLEOTIDE SEQUENCE</scope>
    <source>
        <strain evidence="2">GF1</strain>
    </source>
</reference>
<sequence length="52" mass="5572">MALANLNHNRISPTSLVNLDQAPANPMARTPEDAVKYAIAQGAMAGQLLRQK</sequence>
<evidence type="ECO:0000313" key="3">
    <source>
        <dbReference type="Proteomes" id="UP001063350"/>
    </source>
</evidence>
<feature type="compositionally biased region" description="Polar residues" evidence="1">
    <location>
        <begin position="1"/>
        <end position="18"/>
    </location>
</feature>
<evidence type="ECO:0000256" key="1">
    <source>
        <dbReference type="SAM" id="MobiDB-lite"/>
    </source>
</evidence>
<evidence type="ECO:0000313" key="2">
    <source>
        <dbReference type="EMBL" id="BCO09300.1"/>
    </source>
</evidence>
<dbReference type="Proteomes" id="UP001063350">
    <property type="component" value="Chromosome"/>
</dbReference>
<organism evidence="2 3">
    <name type="scientific">Desulfolithobacter dissulfuricans</name>
    <dbReference type="NCBI Taxonomy" id="2795293"/>
    <lineage>
        <taxon>Bacteria</taxon>
        <taxon>Pseudomonadati</taxon>
        <taxon>Thermodesulfobacteriota</taxon>
        <taxon>Desulfobulbia</taxon>
        <taxon>Desulfobulbales</taxon>
        <taxon>Desulfobulbaceae</taxon>
        <taxon>Desulfolithobacter</taxon>
    </lineage>
</organism>
<name>A0A915U1Y3_9BACT</name>
<dbReference type="EMBL" id="AP024233">
    <property type="protein sequence ID" value="BCO09300.1"/>
    <property type="molecule type" value="Genomic_DNA"/>
</dbReference>
<keyword evidence="3" id="KW-1185">Reference proteome</keyword>
<dbReference type="AlphaFoldDB" id="A0A915U1Y3"/>